<dbReference type="EMBL" id="LCIZ01000042">
    <property type="protein sequence ID" value="KKT65642.1"/>
    <property type="molecule type" value="Genomic_DNA"/>
</dbReference>
<keyword evidence="3" id="KW-0677">Repeat</keyword>
<dbReference type="PANTHER" id="PTHR34701:SF1">
    <property type="entry name" value="TRANSCRIPTIONAL REGULATOR MRAZ"/>
    <property type="match status" value="1"/>
</dbReference>
<evidence type="ECO:0000256" key="7">
    <source>
        <dbReference type="HAMAP-Rule" id="MF_01008"/>
    </source>
</evidence>
<comment type="caution">
    <text evidence="9">The sequence shown here is derived from an EMBL/GenBank/DDBJ whole genome shotgun (WGS) entry which is preliminary data.</text>
</comment>
<evidence type="ECO:0000256" key="2">
    <source>
        <dbReference type="ARBA" id="ARBA00022490"/>
    </source>
</evidence>
<dbReference type="InterPro" id="IPR035642">
    <property type="entry name" value="MraZ_N"/>
</dbReference>
<dbReference type="InterPro" id="IPR020603">
    <property type="entry name" value="MraZ_dom"/>
</dbReference>
<keyword evidence="6 7" id="KW-0804">Transcription</keyword>
<dbReference type="CDD" id="cd16320">
    <property type="entry name" value="MraZ_N"/>
    <property type="match status" value="1"/>
</dbReference>
<dbReference type="GO" id="GO:0000976">
    <property type="term" value="F:transcription cis-regulatory region binding"/>
    <property type="evidence" value="ECO:0007669"/>
    <property type="project" value="TreeGrafter"/>
</dbReference>
<dbReference type="SUPFAM" id="SSF89447">
    <property type="entry name" value="AbrB/MazE/MraZ-like"/>
    <property type="match status" value="1"/>
</dbReference>
<dbReference type="GO" id="GO:2000143">
    <property type="term" value="P:negative regulation of DNA-templated transcription initiation"/>
    <property type="evidence" value="ECO:0007669"/>
    <property type="project" value="TreeGrafter"/>
</dbReference>
<evidence type="ECO:0000259" key="8">
    <source>
        <dbReference type="PROSITE" id="PS51740"/>
    </source>
</evidence>
<feature type="domain" description="SpoVT-AbrB" evidence="8">
    <location>
        <begin position="77"/>
        <end position="120"/>
    </location>
</feature>
<evidence type="ECO:0000256" key="3">
    <source>
        <dbReference type="ARBA" id="ARBA00022737"/>
    </source>
</evidence>
<evidence type="ECO:0000256" key="4">
    <source>
        <dbReference type="ARBA" id="ARBA00023015"/>
    </source>
</evidence>
<evidence type="ECO:0000256" key="5">
    <source>
        <dbReference type="ARBA" id="ARBA00023125"/>
    </source>
</evidence>
<dbReference type="InterPro" id="IPR007159">
    <property type="entry name" value="SpoVT-AbrB_dom"/>
</dbReference>
<dbReference type="AlphaFoldDB" id="A0A0G1LAH0"/>
<proteinExistence type="inferred from homology"/>
<keyword evidence="5 7" id="KW-0238">DNA-binding</keyword>
<evidence type="ECO:0000256" key="1">
    <source>
        <dbReference type="ARBA" id="ARBA00013860"/>
    </source>
</evidence>
<accession>A0A0G1LAH0</accession>
<dbReference type="Gene3D" id="3.40.1550.20">
    <property type="entry name" value="Transcriptional regulator MraZ domain"/>
    <property type="match status" value="1"/>
</dbReference>
<name>A0A0G1LAH0_9BACT</name>
<reference evidence="9 10" key="1">
    <citation type="journal article" date="2015" name="Nature">
        <title>rRNA introns, odd ribosomes, and small enigmatic genomes across a large radiation of phyla.</title>
        <authorList>
            <person name="Brown C.T."/>
            <person name="Hug L.A."/>
            <person name="Thomas B.C."/>
            <person name="Sharon I."/>
            <person name="Castelle C.J."/>
            <person name="Singh A."/>
            <person name="Wilkins M.J."/>
            <person name="Williams K.H."/>
            <person name="Banfield J.F."/>
        </authorList>
    </citation>
    <scope>NUCLEOTIDE SEQUENCE [LARGE SCALE GENOMIC DNA]</scope>
</reference>
<keyword evidence="4 7" id="KW-0805">Transcription regulation</keyword>
<dbReference type="CDD" id="cd16321">
    <property type="entry name" value="MraZ_C"/>
    <property type="match status" value="1"/>
</dbReference>
<keyword evidence="2 7" id="KW-0963">Cytoplasm</keyword>
<dbReference type="GO" id="GO:0003700">
    <property type="term" value="F:DNA-binding transcription factor activity"/>
    <property type="evidence" value="ECO:0007669"/>
    <property type="project" value="UniProtKB-UniRule"/>
</dbReference>
<dbReference type="GO" id="GO:0005737">
    <property type="term" value="C:cytoplasm"/>
    <property type="evidence" value="ECO:0007669"/>
    <property type="project" value="UniProtKB-UniRule"/>
</dbReference>
<dbReference type="InterPro" id="IPR035644">
    <property type="entry name" value="MraZ_C"/>
</dbReference>
<protein>
    <recommendedName>
        <fullName evidence="1 7">Transcriptional regulator MraZ</fullName>
    </recommendedName>
</protein>
<evidence type="ECO:0000313" key="9">
    <source>
        <dbReference type="EMBL" id="KKT65642.1"/>
    </source>
</evidence>
<organism evidence="9 10">
    <name type="scientific">Candidatus Curtissbacteria bacterium GW2011_GWC1_44_33</name>
    <dbReference type="NCBI Taxonomy" id="1618413"/>
    <lineage>
        <taxon>Bacteria</taxon>
        <taxon>Candidatus Curtissiibacteriota</taxon>
    </lineage>
</organism>
<comment type="similarity">
    <text evidence="7">Belongs to the MraZ family.</text>
</comment>
<dbReference type="InterPro" id="IPR037914">
    <property type="entry name" value="SpoVT-AbrB_sf"/>
</dbReference>
<dbReference type="Pfam" id="PF02381">
    <property type="entry name" value="MraZ"/>
    <property type="match status" value="1"/>
</dbReference>
<dbReference type="GO" id="GO:0009295">
    <property type="term" value="C:nucleoid"/>
    <property type="evidence" value="ECO:0007669"/>
    <property type="project" value="UniProtKB-SubCell"/>
</dbReference>
<comment type="subunit">
    <text evidence="7">Forms oligomers.</text>
</comment>
<evidence type="ECO:0000313" key="10">
    <source>
        <dbReference type="Proteomes" id="UP000033901"/>
    </source>
</evidence>
<dbReference type="PANTHER" id="PTHR34701">
    <property type="entry name" value="TRANSCRIPTIONAL REGULATOR MRAZ"/>
    <property type="match status" value="1"/>
</dbReference>
<dbReference type="InterPro" id="IPR038619">
    <property type="entry name" value="MraZ_sf"/>
</dbReference>
<gene>
    <name evidence="7" type="primary">mraZ</name>
    <name evidence="9" type="ORF">UW61_C0042G0004</name>
</gene>
<comment type="subcellular location">
    <subcellularLocation>
        <location evidence="7">Cytoplasm</location>
        <location evidence="7">Nucleoid</location>
    </subcellularLocation>
</comment>
<sequence>MLIGSYLGILSDARRVAVPKKFLIELGENPVLAKWYEDCLILVSSDFWDKLSVRLTGDKKAFDLGVRDIERFILGSAFEVEPDEQGRIIIPEILFNYAKLEKETIFVGLIDRVEVWPKSVWDEKSESLAKTTKEYLENLAKNEKR</sequence>
<dbReference type="PROSITE" id="PS51740">
    <property type="entry name" value="SPOVT_ABRB"/>
    <property type="match status" value="1"/>
</dbReference>
<dbReference type="Proteomes" id="UP000033901">
    <property type="component" value="Unassembled WGS sequence"/>
</dbReference>
<evidence type="ECO:0000256" key="6">
    <source>
        <dbReference type="ARBA" id="ARBA00023163"/>
    </source>
</evidence>
<dbReference type="InterPro" id="IPR003444">
    <property type="entry name" value="MraZ"/>
</dbReference>
<dbReference type="HAMAP" id="MF_01008">
    <property type="entry name" value="MraZ"/>
    <property type="match status" value="1"/>
</dbReference>